<dbReference type="InterPro" id="IPR010287">
    <property type="entry name" value="DUF892_YciF-like"/>
</dbReference>
<dbReference type="Pfam" id="PF05974">
    <property type="entry name" value="DUF892"/>
    <property type="match status" value="1"/>
</dbReference>
<evidence type="ECO:0000256" key="1">
    <source>
        <dbReference type="SAM" id="MobiDB-lite"/>
    </source>
</evidence>
<feature type="region of interest" description="Disordered" evidence="1">
    <location>
        <begin position="52"/>
        <end position="77"/>
    </location>
</feature>
<reference evidence="2 3" key="1">
    <citation type="submission" date="2024-06" db="EMBL/GenBank/DDBJ databases">
        <title>Genomic Encyclopedia of Type Strains, Phase IV (KMG-IV): sequencing the most valuable type-strain genomes for metagenomic binning, comparative biology and taxonomic classification.</title>
        <authorList>
            <person name="Goeker M."/>
        </authorList>
    </citation>
    <scope>NUCLEOTIDE SEQUENCE [LARGE SCALE GENOMIC DNA]</scope>
    <source>
        <strain evidence="2 3">DSM 19730</strain>
    </source>
</reference>
<dbReference type="EMBL" id="JBEPMN010000001">
    <property type="protein sequence ID" value="MET3659755.1"/>
    <property type="molecule type" value="Genomic_DNA"/>
</dbReference>
<protein>
    <submittedName>
        <fullName evidence="2">Ferritin-like metal-binding protein YciE</fullName>
    </submittedName>
</protein>
<dbReference type="PANTHER" id="PTHR30565:SF9">
    <property type="entry name" value="PROTEIN YCIF"/>
    <property type="match status" value="1"/>
</dbReference>
<feature type="compositionally biased region" description="Polar residues" evidence="1">
    <location>
        <begin position="56"/>
        <end position="70"/>
    </location>
</feature>
<dbReference type="InterPro" id="IPR047114">
    <property type="entry name" value="YciF"/>
</dbReference>
<organism evidence="2 3">
    <name type="scientific">Aquamicrobium ahrensii</name>
    <dbReference type="NCBI Taxonomy" id="469551"/>
    <lineage>
        <taxon>Bacteria</taxon>
        <taxon>Pseudomonadati</taxon>
        <taxon>Pseudomonadota</taxon>
        <taxon>Alphaproteobacteria</taxon>
        <taxon>Hyphomicrobiales</taxon>
        <taxon>Phyllobacteriaceae</taxon>
        <taxon>Aquamicrobium</taxon>
    </lineage>
</organism>
<dbReference type="InterPro" id="IPR009078">
    <property type="entry name" value="Ferritin-like_SF"/>
</dbReference>
<accession>A0ABV2KGK1</accession>
<dbReference type="CDD" id="cd07909">
    <property type="entry name" value="YciF"/>
    <property type="match status" value="1"/>
</dbReference>
<dbReference type="Gene3D" id="1.20.1260.10">
    <property type="match status" value="1"/>
</dbReference>
<sequence length="243" mass="27023">MVPALAGRAGCFTAFEKRWAEGQKRPNHGRHFTDADPASHLSLPRQMLELSKQGRVASQSRARIPTQSSNTEDHPMGFFSKDIKSLDDLFVHTLRDIYYAEKQIEKALPAMIEKATNPALKAGFEKHLQETKGHIERVEQVFEMHDVKAKGVNCPAIDGILEEADDVSGEIDDKQVLDAALIASAQAVEHYEITRYGTLIAWANELGRADCAAVLEQNLQEEKATDKKLTEMAESRVNLQAAE</sequence>
<dbReference type="SUPFAM" id="SSF47240">
    <property type="entry name" value="Ferritin-like"/>
    <property type="match status" value="1"/>
</dbReference>
<proteinExistence type="predicted"/>
<dbReference type="InterPro" id="IPR012347">
    <property type="entry name" value="Ferritin-like"/>
</dbReference>
<name>A0ABV2KGK1_9HYPH</name>
<comment type="caution">
    <text evidence="2">The sequence shown here is derived from an EMBL/GenBank/DDBJ whole genome shotgun (WGS) entry which is preliminary data.</text>
</comment>
<keyword evidence="3" id="KW-1185">Reference proteome</keyword>
<gene>
    <name evidence="2" type="ORF">ABID44_000055</name>
</gene>
<dbReference type="Proteomes" id="UP001549143">
    <property type="component" value="Unassembled WGS sequence"/>
</dbReference>
<dbReference type="PANTHER" id="PTHR30565">
    <property type="entry name" value="PROTEIN YCIF"/>
    <property type="match status" value="1"/>
</dbReference>
<evidence type="ECO:0000313" key="2">
    <source>
        <dbReference type="EMBL" id="MET3659755.1"/>
    </source>
</evidence>
<evidence type="ECO:0000313" key="3">
    <source>
        <dbReference type="Proteomes" id="UP001549143"/>
    </source>
</evidence>